<accession>A0ABQ1WSI3</accession>
<sequence length="191" mass="22106">MKMNAEFHIKNMVCRSCATVIKNALENKKIKVIEIELGRLVIETDKVSVIKEQLTEILRANDFDIIDTPEDKLVEQIKVKLIDLVNSIPARLETKLSVYLQKKLHQDYTTISKIFSYNQQITIEKYYIKLKVEKVKELIHSQEHNFTEISQMLGYSSLGHLSTQFKTETGMSLSQYKEVGAEIRSSLNRIL</sequence>
<dbReference type="PROSITE" id="PS01124">
    <property type="entry name" value="HTH_ARAC_FAMILY_2"/>
    <property type="match status" value="1"/>
</dbReference>
<evidence type="ECO:0000313" key="6">
    <source>
        <dbReference type="Proteomes" id="UP000605733"/>
    </source>
</evidence>
<name>A0ABQ1WSI3_9FLAO</name>
<dbReference type="InterPro" id="IPR036163">
    <property type="entry name" value="HMA_dom_sf"/>
</dbReference>
<comment type="caution">
    <text evidence="5">The sequence shown here is derived from an EMBL/GenBank/DDBJ whole genome shotgun (WGS) entry which is preliminary data.</text>
</comment>
<evidence type="ECO:0000256" key="3">
    <source>
        <dbReference type="ARBA" id="ARBA00023163"/>
    </source>
</evidence>
<dbReference type="Proteomes" id="UP000605733">
    <property type="component" value="Unassembled WGS sequence"/>
</dbReference>
<dbReference type="PANTHER" id="PTHR43280:SF28">
    <property type="entry name" value="HTH-TYPE TRANSCRIPTIONAL ACTIVATOR RHAS"/>
    <property type="match status" value="1"/>
</dbReference>
<reference evidence="6" key="1">
    <citation type="journal article" date="2019" name="Int. J. Syst. Evol. Microbiol.">
        <title>The Global Catalogue of Microorganisms (GCM) 10K type strain sequencing project: providing services to taxonomists for standard genome sequencing and annotation.</title>
        <authorList>
            <consortium name="The Broad Institute Genomics Platform"/>
            <consortium name="The Broad Institute Genome Sequencing Center for Infectious Disease"/>
            <person name="Wu L."/>
            <person name="Ma J."/>
        </authorList>
    </citation>
    <scope>NUCLEOTIDE SEQUENCE [LARGE SCALE GENOMIC DNA]</scope>
    <source>
        <strain evidence="6">CGMCC 1.15422</strain>
    </source>
</reference>
<dbReference type="Gene3D" id="1.10.10.60">
    <property type="entry name" value="Homeodomain-like"/>
    <property type="match status" value="1"/>
</dbReference>
<dbReference type="InterPro" id="IPR009057">
    <property type="entry name" value="Homeodomain-like_sf"/>
</dbReference>
<dbReference type="CDD" id="cd00371">
    <property type="entry name" value="HMA"/>
    <property type="match status" value="1"/>
</dbReference>
<dbReference type="Pfam" id="PF12833">
    <property type="entry name" value="HTH_18"/>
    <property type="match status" value="1"/>
</dbReference>
<dbReference type="EMBL" id="BMIX01000008">
    <property type="protein sequence ID" value="GGG43892.1"/>
    <property type="molecule type" value="Genomic_DNA"/>
</dbReference>
<keyword evidence="1" id="KW-0805">Transcription regulation</keyword>
<keyword evidence="2" id="KW-0238">DNA-binding</keyword>
<dbReference type="RefSeq" id="WP_011709221.1">
    <property type="nucleotide sequence ID" value="NZ_BMIX01000008.1"/>
</dbReference>
<evidence type="ECO:0000256" key="2">
    <source>
        <dbReference type="ARBA" id="ARBA00023125"/>
    </source>
</evidence>
<gene>
    <name evidence="5" type="ORF">GCM10011532_29900</name>
</gene>
<dbReference type="SMART" id="SM00342">
    <property type="entry name" value="HTH_ARAC"/>
    <property type="match status" value="1"/>
</dbReference>
<evidence type="ECO:0000313" key="5">
    <source>
        <dbReference type="EMBL" id="GGG43892.1"/>
    </source>
</evidence>
<protein>
    <recommendedName>
        <fullName evidence="4">HTH araC/xylS-type domain-containing protein</fullName>
    </recommendedName>
</protein>
<dbReference type="InterPro" id="IPR018062">
    <property type="entry name" value="HTH_AraC-typ_CS"/>
</dbReference>
<proteinExistence type="predicted"/>
<dbReference type="PROSITE" id="PS00041">
    <property type="entry name" value="HTH_ARAC_FAMILY_1"/>
    <property type="match status" value="1"/>
</dbReference>
<dbReference type="SUPFAM" id="SSF46689">
    <property type="entry name" value="Homeodomain-like"/>
    <property type="match status" value="1"/>
</dbReference>
<dbReference type="SUPFAM" id="SSF55008">
    <property type="entry name" value="HMA, heavy metal-associated domain"/>
    <property type="match status" value="1"/>
</dbReference>
<dbReference type="InterPro" id="IPR018060">
    <property type="entry name" value="HTH_AraC"/>
</dbReference>
<dbReference type="Gene3D" id="3.30.70.100">
    <property type="match status" value="1"/>
</dbReference>
<keyword evidence="3" id="KW-0804">Transcription</keyword>
<organism evidence="5 6">
    <name type="scientific">Christiangramia forsetii</name>
    <dbReference type="NCBI Taxonomy" id="411153"/>
    <lineage>
        <taxon>Bacteria</taxon>
        <taxon>Pseudomonadati</taxon>
        <taxon>Bacteroidota</taxon>
        <taxon>Flavobacteriia</taxon>
        <taxon>Flavobacteriales</taxon>
        <taxon>Flavobacteriaceae</taxon>
        <taxon>Christiangramia</taxon>
    </lineage>
</organism>
<evidence type="ECO:0000259" key="4">
    <source>
        <dbReference type="PROSITE" id="PS01124"/>
    </source>
</evidence>
<evidence type="ECO:0000256" key="1">
    <source>
        <dbReference type="ARBA" id="ARBA00023015"/>
    </source>
</evidence>
<dbReference type="InterPro" id="IPR006121">
    <property type="entry name" value="HMA_dom"/>
</dbReference>
<keyword evidence="6" id="KW-1185">Reference proteome</keyword>
<feature type="domain" description="HTH araC/xylS-type" evidence="4">
    <location>
        <begin position="109"/>
        <end position="179"/>
    </location>
</feature>
<dbReference type="PANTHER" id="PTHR43280">
    <property type="entry name" value="ARAC-FAMILY TRANSCRIPTIONAL REGULATOR"/>
    <property type="match status" value="1"/>
</dbReference>